<evidence type="ECO:0000313" key="1">
    <source>
        <dbReference type="EMBL" id="CAJ2653954.1"/>
    </source>
</evidence>
<sequence length="257" mass="27986">MRPTSPTSCPSLKLATASSKKKSDMKVSHQGQSDTSSFCVTCSLNLSINQLYLFFASLLPPIKPKSKHKNFAQFTCVRFTMMMIADTVTFTAAKSLSILRSYQFSIADSSTDQISAMIHPCDAVAPPPVKPSTHRMPRRTITRRRRRTRRKLSGDDSGGDGLFFGDGGDGVFGGGSGGFGGGGGSGDWNFNRFGEGDNWDESSLPDPAFDFVYKALSCIMLLHCVDFAYKKIVRIIAGESIVDSDREKVPTRLAPIC</sequence>
<organism evidence="1 2">
    <name type="scientific">Trifolium pratense</name>
    <name type="common">Red clover</name>
    <dbReference type="NCBI Taxonomy" id="57577"/>
    <lineage>
        <taxon>Eukaryota</taxon>
        <taxon>Viridiplantae</taxon>
        <taxon>Streptophyta</taxon>
        <taxon>Embryophyta</taxon>
        <taxon>Tracheophyta</taxon>
        <taxon>Spermatophyta</taxon>
        <taxon>Magnoliopsida</taxon>
        <taxon>eudicotyledons</taxon>
        <taxon>Gunneridae</taxon>
        <taxon>Pentapetalae</taxon>
        <taxon>rosids</taxon>
        <taxon>fabids</taxon>
        <taxon>Fabales</taxon>
        <taxon>Fabaceae</taxon>
        <taxon>Papilionoideae</taxon>
        <taxon>50 kb inversion clade</taxon>
        <taxon>NPAAA clade</taxon>
        <taxon>Hologalegina</taxon>
        <taxon>IRL clade</taxon>
        <taxon>Trifolieae</taxon>
        <taxon>Trifolium</taxon>
    </lineage>
</organism>
<comment type="caution">
    <text evidence="1">The sequence shown here is derived from an EMBL/GenBank/DDBJ whole genome shotgun (WGS) entry which is preliminary data.</text>
</comment>
<dbReference type="EMBL" id="CASHSV030000206">
    <property type="protein sequence ID" value="CAJ2653954.1"/>
    <property type="molecule type" value="Genomic_DNA"/>
</dbReference>
<name>A0ACB0KCY6_TRIPR</name>
<reference evidence="1" key="1">
    <citation type="submission" date="2023-10" db="EMBL/GenBank/DDBJ databases">
        <authorList>
            <person name="Rodriguez Cubillos JULIANA M."/>
            <person name="De Vega J."/>
        </authorList>
    </citation>
    <scope>NUCLEOTIDE SEQUENCE</scope>
</reference>
<proteinExistence type="predicted"/>
<accession>A0ACB0KCY6</accession>
<keyword evidence="2" id="KW-1185">Reference proteome</keyword>
<evidence type="ECO:0000313" key="2">
    <source>
        <dbReference type="Proteomes" id="UP001177021"/>
    </source>
</evidence>
<gene>
    <name evidence="1" type="ORF">MILVUS5_LOCUS21207</name>
</gene>
<protein>
    <submittedName>
        <fullName evidence="1">Uncharacterized protein</fullName>
    </submittedName>
</protein>
<dbReference type="Proteomes" id="UP001177021">
    <property type="component" value="Unassembled WGS sequence"/>
</dbReference>